<evidence type="ECO:0008006" key="3">
    <source>
        <dbReference type="Google" id="ProtNLM"/>
    </source>
</evidence>
<accession>A0A017S209</accession>
<organism evidence="1 2">
    <name type="scientific">Aspergillus ruber (strain CBS 135680)</name>
    <dbReference type="NCBI Taxonomy" id="1388766"/>
    <lineage>
        <taxon>Eukaryota</taxon>
        <taxon>Fungi</taxon>
        <taxon>Dikarya</taxon>
        <taxon>Ascomycota</taxon>
        <taxon>Pezizomycotina</taxon>
        <taxon>Eurotiomycetes</taxon>
        <taxon>Eurotiomycetidae</taxon>
        <taxon>Eurotiales</taxon>
        <taxon>Aspergillaceae</taxon>
        <taxon>Aspergillus</taxon>
        <taxon>Aspergillus subgen. Aspergillus</taxon>
    </lineage>
</organism>
<protein>
    <recommendedName>
        <fullName evidence="3">F-box domain-containing protein</fullName>
    </recommendedName>
</protein>
<sequence length="74" mass="8757">MSFQKLPSEILLYISDFLEYSWNISALSQTNRYLYATLNRYLYQHNVRHFDSSLFAWAMKNGSEIVVRKMLDAG</sequence>
<dbReference type="Proteomes" id="UP000019804">
    <property type="component" value="Unassembled WGS sequence"/>
</dbReference>
<evidence type="ECO:0000313" key="2">
    <source>
        <dbReference type="Proteomes" id="UP000019804"/>
    </source>
</evidence>
<dbReference type="OrthoDB" id="4772757at2759"/>
<dbReference type="AlphaFoldDB" id="A0A017S209"/>
<dbReference type="RefSeq" id="XP_040634672.1">
    <property type="nucleotide sequence ID" value="XM_040783327.1"/>
</dbReference>
<dbReference type="HOGENOM" id="CLU_176406_0_0_1"/>
<proteinExistence type="predicted"/>
<reference evidence="2" key="1">
    <citation type="journal article" date="2014" name="Nat. Commun.">
        <title>Genomic adaptations of the halophilic Dead Sea filamentous fungus Eurotium rubrum.</title>
        <authorList>
            <person name="Kis-Papo T."/>
            <person name="Weig A.R."/>
            <person name="Riley R."/>
            <person name="Persoh D."/>
            <person name="Salamov A."/>
            <person name="Sun H."/>
            <person name="Lipzen A."/>
            <person name="Wasser S.P."/>
            <person name="Rambold G."/>
            <person name="Grigoriev I.V."/>
            <person name="Nevo E."/>
        </authorList>
    </citation>
    <scope>NUCLEOTIDE SEQUENCE [LARGE SCALE GENOMIC DNA]</scope>
    <source>
        <strain evidence="2">CBS 135680</strain>
    </source>
</reference>
<dbReference type="GeneID" id="63698451"/>
<keyword evidence="2" id="KW-1185">Reference proteome</keyword>
<gene>
    <name evidence="1" type="ORF">EURHEDRAFT_419238</name>
</gene>
<dbReference type="EMBL" id="KK088450">
    <property type="protein sequence ID" value="EYE90982.1"/>
    <property type="molecule type" value="Genomic_DNA"/>
</dbReference>
<feature type="non-terminal residue" evidence="1">
    <location>
        <position position="74"/>
    </location>
</feature>
<evidence type="ECO:0000313" key="1">
    <source>
        <dbReference type="EMBL" id="EYE90982.1"/>
    </source>
</evidence>
<name>A0A017S209_ASPRC</name>